<dbReference type="InterPro" id="IPR011010">
    <property type="entry name" value="DNA_brk_join_enz"/>
</dbReference>
<sequence length="345" mass="39724">MSISKESDKWKVDVRPEGHAGKRVIRRFRTKAEATRFEAHVIASAIENKPWNPKPPDNRRLSQLIEIWEQEHCPTISSGWKYARILKSICDDLNDPVACQLTPKAISQWPSERMKSAKVTTTNNDVQALKSLFNWLNKRGHIDYSNPVQVIERIRTHEADRPFLSHDQIRALLEYLPSHPHRDVAILIRICLETGARWSEAQALTRERIHPNRLIFTQTKSKKTRAVPINRELYDLILSEGGKPPFRRCETSARELLNSLLDLPKGISTHILRHTFASHFVMAGGNILTLQRILGHSSIQMTMRYAHLAPDHLDEATRLNPVSLGKNRERHDRNVIEFTAKSDTY</sequence>
<accession>A0ABW1ZWV3</accession>
<reference evidence="8" key="1">
    <citation type="journal article" date="2019" name="Int. J. Syst. Evol. Microbiol.">
        <title>The Global Catalogue of Microorganisms (GCM) 10K type strain sequencing project: providing services to taxonomists for standard genome sequencing and annotation.</title>
        <authorList>
            <consortium name="The Broad Institute Genomics Platform"/>
            <consortium name="The Broad Institute Genome Sequencing Center for Infectious Disease"/>
            <person name="Wu L."/>
            <person name="Ma J."/>
        </authorList>
    </citation>
    <scope>NUCLEOTIDE SEQUENCE [LARGE SCALE GENOMIC DNA]</scope>
    <source>
        <strain evidence="8">NBRC 111756</strain>
    </source>
</reference>
<gene>
    <name evidence="7" type="ORF">ACFQDL_05985</name>
</gene>
<protein>
    <submittedName>
        <fullName evidence="7">Tyrosine-type recombinase/integrase</fullName>
    </submittedName>
</protein>
<dbReference type="InterPro" id="IPR044068">
    <property type="entry name" value="CB"/>
</dbReference>
<dbReference type="EMBL" id="JBHSWE010000001">
    <property type="protein sequence ID" value="MFC6669686.1"/>
    <property type="molecule type" value="Genomic_DNA"/>
</dbReference>
<dbReference type="InterPro" id="IPR002104">
    <property type="entry name" value="Integrase_catalytic"/>
</dbReference>
<organism evidence="7 8">
    <name type="scientific">Marinobacterium aestuariivivens</name>
    <dbReference type="NCBI Taxonomy" id="1698799"/>
    <lineage>
        <taxon>Bacteria</taxon>
        <taxon>Pseudomonadati</taxon>
        <taxon>Pseudomonadota</taxon>
        <taxon>Gammaproteobacteria</taxon>
        <taxon>Oceanospirillales</taxon>
        <taxon>Oceanospirillaceae</taxon>
        <taxon>Marinobacterium</taxon>
    </lineage>
</organism>
<evidence type="ECO:0000259" key="5">
    <source>
        <dbReference type="PROSITE" id="PS51898"/>
    </source>
</evidence>
<evidence type="ECO:0000259" key="6">
    <source>
        <dbReference type="PROSITE" id="PS51900"/>
    </source>
</evidence>
<keyword evidence="3" id="KW-0233">DNA recombination</keyword>
<evidence type="ECO:0000313" key="7">
    <source>
        <dbReference type="EMBL" id="MFC6669686.1"/>
    </source>
</evidence>
<comment type="caution">
    <text evidence="7">The sequence shown here is derived from an EMBL/GenBank/DDBJ whole genome shotgun (WGS) entry which is preliminary data.</text>
</comment>
<evidence type="ECO:0000313" key="8">
    <source>
        <dbReference type="Proteomes" id="UP001596422"/>
    </source>
</evidence>
<dbReference type="InterPro" id="IPR057084">
    <property type="entry name" value="Int_N"/>
</dbReference>
<dbReference type="Pfam" id="PF00589">
    <property type="entry name" value="Phage_integrase"/>
    <property type="match status" value="2"/>
</dbReference>
<evidence type="ECO:0000256" key="4">
    <source>
        <dbReference type="PROSITE-ProRule" id="PRU01248"/>
    </source>
</evidence>
<evidence type="ECO:0000256" key="2">
    <source>
        <dbReference type="ARBA" id="ARBA00023125"/>
    </source>
</evidence>
<dbReference type="PROSITE" id="PS51900">
    <property type="entry name" value="CB"/>
    <property type="match status" value="1"/>
</dbReference>
<dbReference type="InterPro" id="IPR013762">
    <property type="entry name" value="Integrase-like_cat_sf"/>
</dbReference>
<dbReference type="PANTHER" id="PTHR30349:SF93">
    <property type="entry name" value="FELS-2 PROPHAGE PROTEIN"/>
    <property type="match status" value="1"/>
</dbReference>
<dbReference type="CDD" id="cd00796">
    <property type="entry name" value="INT_Rci_Hp1_C"/>
    <property type="match status" value="1"/>
</dbReference>
<evidence type="ECO:0000256" key="3">
    <source>
        <dbReference type="ARBA" id="ARBA00023172"/>
    </source>
</evidence>
<name>A0ABW1ZWV3_9GAMM</name>
<dbReference type="Pfam" id="PF24624">
    <property type="entry name" value="Int_N"/>
    <property type="match status" value="1"/>
</dbReference>
<feature type="domain" description="Core-binding (CB)" evidence="6">
    <location>
        <begin position="59"/>
        <end position="137"/>
    </location>
</feature>
<keyword evidence="8" id="KW-1185">Reference proteome</keyword>
<dbReference type="InterPro" id="IPR010998">
    <property type="entry name" value="Integrase_recombinase_N"/>
</dbReference>
<keyword evidence="1" id="KW-0229">DNA integration</keyword>
<dbReference type="PANTHER" id="PTHR30349">
    <property type="entry name" value="PHAGE INTEGRASE-RELATED"/>
    <property type="match status" value="1"/>
</dbReference>
<dbReference type="Gene3D" id="1.10.150.130">
    <property type="match status" value="1"/>
</dbReference>
<proteinExistence type="predicted"/>
<dbReference type="PROSITE" id="PS51898">
    <property type="entry name" value="TYR_RECOMBINASE"/>
    <property type="match status" value="1"/>
</dbReference>
<dbReference type="Gene3D" id="1.10.443.10">
    <property type="entry name" value="Intergrase catalytic core"/>
    <property type="match status" value="1"/>
</dbReference>
<dbReference type="InterPro" id="IPR050090">
    <property type="entry name" value="Tyrosine_recombinase_XerCD"/>
</dbReference>
<keyword evidence="2 4" id="KW-0238">DNA-binding</keyword>
<dbReference type="SUPFAM" id="SSF56349">
    <property type="entry name" value="DNA breaking-rejoining enzymes"/>
    <property type="match status" value="1"/>
</dbReference>
<dbReference type="Proteomes" id="UP001596422">
    <property type="component" value="Unassembled WGS sequence"/>
</dbReference>
<feature type="domain" description="Tyr recombinase" evidence="5">
    <location>
        <begin position="159"/>
        <end position="318"/>
    </location>
</feature>
<evidence type="ECO:0000256" key="1">
    <source>
        <dbReference type="ARBA" id="ARBA00022908"/>
    </source>
</evidence>